<keyword evidence="4" id="KW-0106">Calcium</keyword>
<dbReference type="AlphaFoldDB" id="A0AAD3CTX1"/>
<feature type="domain" description="EF-hand" evidence="6">
    <location>
        <begin position="86"/>
        <end position="121"/>
    </location>
</feature>
<dbReference type="Proteomes" id="UP001054902">
    <property type="component" value="Unassembled WGS sequence"/>
</dbReference>
<dbReference type="PANTHER" id="PTHR23048">
    <property type="entry name" value="MYOSIN LIGHT CHAIN 1, 3"/>
    <property type="match status" value="1"/>
</dbReference>
<feature type="domain" description="EF-hand" evidence="6">
    <location>
        <begin position="136"/>
        <end position="168"/>
    </location>
</feature>
<keyword evidence="5" id="KW-0206">Cytoskeleton</keyword>
<dbReference type="Pfam" id="PF13499">
    <property type="entry name" value="EF-hand_7"/>
    <property type="match status" value="1"/>
</dbReference>
<dbReference type="InterPro" id="IPR050230">
    <property type="entry name" value="CALM/Myosin/TropC-like"/>
</dbReference>
<evidence type="ECO:0000313" key="7">
    <source>
        <dbReference type="EMBL" id="GFH52152.1"/>
    </source>
</evidence>
<dbReference type="InterPro" id="IPR002048">
    <property type="entry name" value="EF_hand_dom"/>
</dbReference>
<evidence type="ECO:0000313" key="8">
    <source>
        <dbReference type="Proteomes" id="UP001054902"/>
    </source>
</evidence>
<dbReference type="GO" id="GO:0016460">
    <property type="term" value="C:myosin II complex"/>
    <property type="evidence" value="ECO:0007669"/>
    <property type="project" value="TreeGrafter"/>
</dbReference>
<evidence type="ECO:0000256" key="1">
    <source>
        <dbReference type="ARBA" id="ARBA00004245"/>
    </source>
</evidence>
<comment type="similarity">
    <text evidence="2">Belongs to the centrin family.</text>
</comment>
<evidence type="ECO:0000259" key="6">
    <source>
        <dbReference type="PROSITE" id="PS50222"/>
    </source>
</evidence>
<protein>
    <recommendedName>
        <fullName evidence="6">EF-hand domain-containing protein</fullName>
    </recommendedName>
</protein>
<dbReference type="Gene3D" id="1.10.238.10">
    <property type="entry name" value="EF-hand"/>
    <property type="match status" value="2"/>
</dbReference>
<gene>
    <name evidence="7" type="ORF">CTEN210_08628</name>
</gene>
<proteinExistence type="inferred from homology"/>
<keyword evidence="8" id="KW-1185">Reference proteome</keyword>
<dbReference type="EMBL" id="BLLK01000045">
    <property type="protein sequence ID" value="GFH52152.1"/>
    <property type="molecule type" value="Genomic_DNA"/>
</dbReference>
<dbReference type="SUPFAM" id="SSF47473">
    <property type="entry name" value="EF-hand"/>
    <property type="match status" value="1"/>
</dbReference>
<keyword evidence="3" id="KW-0677">Repeat</keyword>
<comment type="subcellular location">
    <subcellularLocation>
        <location evidence="1">Cytoplasm</location>
        <location evidence="1">Cytoskeleton</location>
    </subcellularLocation>
</comment>
<dbReference type="PANTHER" id="PTHR23048:SF59">
    <property type="entry name" value="EF-HAND SUPERFAMILY PROTEIN"/>
    <property type="match status" value="1"/>
</dbReference>
<evidence type="ECO:0000256" key="5">
    <source>
        <dbReference type="ARBA" id="ARBA00023212"/>
    </source>
</evidence>
<dbReference type="PROSITE" id="PS50222">
    <property type="entry name" value="EF_HAND_2"/>
    <property type="match status" value="2"/>
</dbReference>
<reference evidence="7 8" key="1">
    <citation type="journal article" date="2021" name="Sci. Rep.">
        <title>The genome of the diatom Chaetoceros tenuissimus carries an ancient integrated fragment of an extant virus.</title>
        <authorList>
            <person name="Hongo Y."/>
            <person name="Kimura K."/>
            <person name="Takaki Y."/>
            <person name="Yoshida Y."/>
            <person name="Baba S."/>
            <person name="Kobayashi G."/>
            <person name="Nagasaki K."/>
            <person name="Hano T."/>
            <person name="Tomaru Y."/>
        </authorList>
    </citation>
    <scope>NUCLEOTIDE SEQUENCE [LARGE SCALE GENOMIC DNA]</scope>
    <source>
        <strain evidence="7 8">NIES-3715</strain>
    </source>
</reference>
<name>A0AAD3CTX1_9STRA</name>
<dbReference type="SMART" id="SM00054">
    <property type="entry name" value="EFh"/>
    <property type="match status" value="3"/>
</dbReference>
<evidence type="ECO:0000256" key="4">
    <source>
        <dbReference type="ARBA" id="ARBA00022837"/>
    </source>
</evidence>
<evidence type="ECO:0000256" key="2">
    <source>
        <dbReference type="ARBA" id="ARBA00005253"/>
    </source>
</evidence>
<comment type="caution">
    <text evidence="7">The sequence shown here is derived from an EMBL/GenBank/DDBJ whole genome shotgun (WGS) entry which is preliminary data.</text>
</comment>
<organism evidence="7 8">
    <name type="scientific">Chaetoceros tenuissimus</name>
    <dbReference type="NCBI Taxonomy" id="426638"/>
    <lineage>
        <taxon>Eukaryota</taxon>
        <taxon>Sar</taxon>
        <taxon>Stramenopiles</taxon>
        <taxon>Ochrophyta</taxon>
        <taxon>Bacillariophyta</taxon>
        <taxon>Coscinodiscophyceae</taxon>
        <taxon>Chaetocerotophycidae</taxon>
        <taxon>Chaetocerotales</taxon>
        <taxon>Chaetocerotaceae</taxon>
        <taxon>Chaetoceros</taxon>
    </lineage>
</organism>
<keyword evidence="5" id="KW-0963">Cytoplasm</keyword>
<sequence>MIDRLYLEEIKQSFKLFDRRRIGSIAPNSFKLLLRAQGFRVTTQEIWKEIVNGNKRLGRRTPSEDVQVDMELALEVIQESYNKKFEPDTEMKKNFRLFDEANKGYIDEHDLKRVIVELKNEGKKMGLDEDDIPSSIGDDQIRAMIEEFDSDLDSVINFNDFRKIMAFS</sequence>
<dbReference type="InterPro" id="IPR011992">
    <property type="entry name" value="EF-hand-dom_pair"/>
</dbReference>
<accession>A0AAD3CTX1</accession>
<evidence type="ECO:0000256" key="3">
    <source>
        <dbReference type="ARBA" id="ARBA00022737"/>
    </source>
</evidence>
<dbReference type="GO" id="GO:0005509">
    <property type="term" value="F:calcium ion binding"/>
    <property type="evidence" value="ECO:0007669"/>
    <property type="project" value="InterPro"/>
</dbReference>